<comment type="caution">
    <text evidence="1">The sequence shown here is derived from an EMBL/GenBank/DDBJ whole genome shotgun (WGS) entry which is preliminary data.</text>
</comment>
<keyword evidence="2" id="KW-1185">Reference proteome</keyword>
<name>D3AX74_HETP5</name>
<dbReference type="Proteomes" id="UP000001396">
    <property type="component" value="Unassembled WGS sequence"/>
</dbReference>
<proteinExistence type="predicted"/>
<dbReference type="EMBL" id="ADBJ01000003">
    <property type="protein sequence ID" value="EFA86143.1"/>
    <property type="molecule type" value="Genomic_DNA"/>
</dbReference>
<protein>
    <submittedName>
        <fullName evidence="1">Uncharacterized protein</fullName>
    </submittedName>
</protein>
<reference evidence="1 2" key="1">
    <citation type="journal article" date="2011" name="Genome Res.">
        <title>Phylogeny-wide analysis of social amoeba genomes highlights ancient origins for complex intercellular communication.</title>
        <authorList>
            <person name="Heidel A.J."/>
            <person name="Lawal H.M."/>
            <person name="Felder M."/>
            <person name="Schilde C."/>
            <person name="Helps N.R."/>
            <person name="Tunggal B."/>
            <person name="Rivero F."/>
            <person name="John U."/>
            <person name="Schleicher M."/>
            <person name="Eichinger L."/>
            <person name="Platzer M."/>
            <person name="Noegel A.A."/>
            <person name="Schaap P."/>
            <person name="Gloeckner G."/>
        </authorList>
    </citation>
    <scope>NUCLEOTIDE SEQUENCE [LARGE SCALE GENOMIC DNA]</scope>
    <source>
        <strain evidence="2">ATCC 26659 / Pp 5 / PN500</strain>
    </source>
</reference>
<organism evidence="1 2">
    <name type="scientific">Heterostelium pallidum (strain ATCC 26659 / Pp 5 / PN500)</name>
    <name type="common">Cellular slime mold</name>
    <name type="synonym">Polysphondylium pallidum</name>
    <dbReference type="NCBI Taxonomy" id="670386"/>
    <lineage>
        <taxon>Eukaryota</taxon>
        <taxon>Amoebozoa</taxon>
        <taxon>Evosea</taxon>
        <taxon>Eumycetozoa</taxon>
        <taxon>Dictyostelia</taxon>
        <taxon>Acytosteliales</taxon>
        <taxon>Acytosteliaceae</taxon>
        <taxon>Heterostelium</taxon>
    </lineage>
</organism>
<dbReference type="RefSeq" id="XP_020438248.1">
    <property type="nucleotide sequence ID" value="XM_020571725.1"/>
</dbReference>
<accession>D3AX74</accession>
<sequence length="182" mass="20778">MSVRHCLKIWTWNVKGAALTTSSADLNSTSAHTRKSCFRKLTCRYRLQTGTNHPLPISLSPKRLDRIYVAFTMLGSNSAVATYFHNKSDHCPISVDINLSSKFQQQIELKYYNDIQHRIPREDVQDFANIVQLVANEIYHIKSSIDDTPISLLPLSLKKELFKLSLKKVIPMTSLIGVKYHC</sequence>
<dbReference type="InParanoid" id="D3AX74"/>
<evidence type="ECO:0000313" key="1">
    <source>
        <dbReference type="EMBL" id="EFA86143.1"/>
    </source>
</evidence>
<dbReference type="GeneID" id="31356235"/>
<gene>
    <name evidence="1" type="ORF">PPL_00704</name>
</gene>
<dbReference type="AlphaFoldDB" id="D3AX74"/>
<evidence type="ECO:0000313" key="2">
    <source>
        <dbReference type="Proteomes" id="UP000001396"/>
    </source>
</evidence>